<reference evidence="1" key="1">
    <citation type="submission" date="2020-01" db="EMBL/GenBank/DDBJ databases">
        <authorList>
            <person name="Meier V. D."/>
            <person name="Meier V D."/>
        </authorList>
    </citation>
    <scope>NUCLEOTIDE SEQUENCE</scope>
    <source>
        <strain evidence="1">HLG_WM_MAG_05</strain>
    </source>
</reference>
<dbReference type="InterPro" id="IPR021799">
    <property type="entry name" value="PIN-like_prokaryotic"/>
</dbReference>
<gene>
    <name evidence="1" type="ORF">HELGO_WM4007</name>
</gene>
<protein>
    <recommendedName>
        <fullName evidence="2">DUF3368 domain-containing protein</fullName>
    </recommendedName>
</protein>
<evidence type="ECO:0008006" key="2">
    <source>
        <dbReference type="Google" id="ProtNLM"/>
    </source>
</evidence>
<evidence type="ECO:0000313" key="1">
    <source>
        <dbReference type="EMBL" id="CAA6811217.1"/>
    </source>
</evidence>
<accession>A0A6S6T3C7</accession>
<proteinExistence type="predicted"/>
<organism evidence="1">
    <name type="scientific">uncultured Sulfurovum sp</name>
    <dbReference type="NCBI Taxonomy" id="269237"/>
    <lineage>
        <taxon>Bacteria</taxon>
        <taxon>Pseudomonadati</taxon>
        <taxon>Campylobacterota</taxon>
        <taxon>Epsilonproteobacteria</taxon>
        <taxon>Campylobacterales</taxon>
        <taxon>Sulfurovaceae</taxon>
        <taxon>Sulfurovum</taxon>
        <taxon>environmental samples</taxon>
    </lineage>
</organism>
<dbReference type="EMBL" id="CACVAU010000038">
    <property type="protein sequence ID" value="CAA6811217.1"/>
    <property type="molecule type" value="Genomic_DNA"/>
</dbReference>
<dbReference type="PANTHER" id="PTHR39550">
    <property type="entry name" value="SLL0658 PROTEIN"/>
    <property type="match status" value="1"/>
</dbReference>
<dbReference type="Pfam" id="PF11848">
    <property type="entry name" value="DUF3368"/>
    <property type="match status" value="1"/>
</dbReference>
<name>A0A6S6T3C7_9BACT</name>
<sequence>MIIGDSSALVALATMDRLDLLEKIFGRLYVPQAVYDEVSISYKAQSIKLKEFLANKVEVVNLDISKMGLGQGELEAIALYKNKEADFLLIDDRRAKWYQCYWFSRCYDIG</sequence>
<dbReference type="PANTHER" id="PTHR39550:SF1">
    <property type="entry name" value="SLL0658 PROTEIN"/>
    <property type="match status" value="1"/>
</dbReference>
<dbReference type="AlphaFoldDB" id="A0A6S6T3C7"/>